<keyword evidence="2" id="KW-1185">Reference proteome</keyword>
<accession>A0A0L0FSY9</accession>
<gene>
    <name evidence="1" type="ORF">SARC_07824</name>
</gene>
<evidence type="ECO:0000313" key="2">
    <source>
        <dbReference type="Proteomes" id="UP000054560"/>
    </source>
</evidence>
<dbReference type="Proteomes" id="UP000054560">
    <property type="component" value="Unassembled WGS sequence"/>
</dbReference>
<dbReference type="RefSeq" id="XP_014153701.1">
    <property type="nucleotide sequence ID" value="XM_014298226.1"/>
</dbReference>
<reference evidence="1 2" key="1">
    <citation type="submission" date="2011-02" db="EMBL/GenBank/DDBJ databases">
        <title>The Genome Sequence of Sphaeroforma arctica JP610.</title>
        <authorList>
            <consortium name="The Broad Institute Genome Sequencing Platform"/>
            <person name="Russ C."/>
            <person name="Cuomo C."/>
            <person name="Young S.K."/>
            <person name="Zeng Q."/>
            <person name="Gargeya S."/>
            <person name="Alvarado L."/>
            <person name="Berlin A."/>
            <person name="Chapman S.B."/>
            <person name="Chen Z."/>
            <person name="Freedman E."/>
            <person name="Gellesch M."/>
            <person name="Goldberg J."/>
            <person name="Griggs A."/>
            <person name="Gujja S."/>
            <person name="Heilman E."/>
            <person name="Heiman D."/>
            <person name="Howarth C."/>
            <person name="Mehta T."/>
            <person name="Neiman D."/>
            <person name="Pearson M."/>
            <person name="Roberts A."/>
            <person name="Saif S."/>
            <person name="Shea T."/>
            <person name="Shenoy N."/>
            <person name="Sisk P."/>
            <person name="Stolte C."/>
            <person name="Sykes S."/>
            <person name="White J."/>
            <person name="Yandava C."/>
            <person name="Burger G."/>
            <person name="Gray M.W."/>
            <person name="Holland P.W.H."/>
            <person name="King N."/>
            <person name="Lang F.B.F."/>
            <person name="Roger A.J."/>
            <person name="Ruiz-Trillo I."/>
            <person name="Haas B."/>
            <person name="Nusbaum C."/>
            <person name="Birren B."/>
        </authorList>
    </citation>
    <scope>NUCLEOTIDE SEQUENCE [LARGE SCALE GENOMIC DNA]</scope>
    <source>
        <strain evidence="1 2">JP610</strain>
    </source>
</reference>
<dbReference type="EMBL" id="KQ242243">
    <property type="protein sequence ID" value="KNC79799.1"/>
    <property type="molecule type" value="Genomic_DNA"/>
</dbReference>
<sequence length="257" mass="29896">MLTANLWKNLWLETAQQNFKPSSYKYIKLEKAKEAISKLKTWKEQCEMIVHLFSTDPRPELLVTIMVPPDKGTPVFHHLLELNTLMSRAQTQLMSPDKLSMIRRYYMPTCINLTLTITGLPTNIDPQKDQSDDNLLKPVYTPSKTVKEMIPHFTEKHKDKIFENDKIKITDRAKFKFNNGYMSLDLTKVDFSKLRCPTRNYIAWRHEQVIREQVKAWLDDGVIAVNYESTPVNLALLAVDQFNSDGTLKKFSPTEDK</sequence>
<proteinExistence type="predicted"/>
<name>A0A0L0FSY9_9EUKA</name>
<dbReference type="GeneID" id="25908328"/>
<organism evidence="1 2">
    <name type="scientific">Sphaeroforma arctica JP610</name>
    <dbReference type="NCBI Taxonomy" id="667725"/>
    <lineage>
        <taxon>Eukaryota</taxon>
        <taxon>Ichthyosporea</taxon>
        <taxon>Ichthyophonida</taxon>
        <taxon>Sphaeroforma</taxon>
    </lineage>
</organism>
<protein>
    <submittedName>
        <fullName evidence="1">Uncharacterized protein</fullName>
    </submittedName>
</protein>
<evidence type="ECO:0000313" key="1">
    <source>
        <dbReference type="EMBL" id="KNC79799.1"/>
    </source>
</evidence>
<dbReference type="AlphaFoldDB" id="A0A0L0FSY9"/>